<dbReference type="EMBL" id="ANIZ01003781">
    <property type="protein sequence ID" value="ETI31402.1"/>
    <property type="molecule type" value="Genomic_DNA"/>
</dbReference>
<dbReference type="SMART" id="SM00248">
    <property type="entry name" value="ANK"/>
    <property type="match status" value="30"/>
</dbReference>
<feature type="repeat" description="ANK" evidence="9">
    <location>
        <begin position="984"/>
        <end position="1017"/>
    </location>
</feature>
<dbReference type="Pfam" id="PF00023">
    <property type="entry name" value="Ank"/>
    <property type="match status" value="1"/>
</dbReference>
<dbReference type="HOGENOM" id="CLU_002535_0_0_1"/>
<keyword evidence="2 14" id="KW-0723">Serine/threonine-protein kinase</keyword>
<feature type="repeat" description="ANK" evidence="9">
    <location>
        <begin position="569"/>
        <end position="601"/>
    </location>
</feature>
<feature type="domain" description="Protein kinase" evidence="13">
    <location>
        <begin position="1134"/>
        <end position="1384"/>
    </location>
</feature>
<evidence type="ECO:0000256" key="9">
    <source>
        <dbReference type="PROSITE-ProRule" id="PRU00023"/>
    </source>
</evidence>
<keyword evidence="7 9" id="KW-0040">ANK repeat</keyword>
<dbReference type="GO" id="GO:0005524">
    <property type="term" value="F:ATP binding"/>
    <property type="evidence" value="ECO:0007669"/>
    <property type="project" value="UniProtKB-UniRule"/>
</dbReference>
<protein>
    <recommendedName>
        <fullName evidence="8">Protein fem-1 homolog B</fullName>
    </recommendedName>
</protein>
<dbReference type="Pfam" id="PF13637">
    <property type="entry name" value="Ank_4"/>
    <property type="match status" value="1"/>
</dbReference>
<feature type="region of interest" description="Disordered" evidence="12">
    <location>
        <begin position="2035"/>
        <end position="2057"/>
    </location>
</feature>
<keyword evidence="14" id="KW-0418">Kinase</keyword>
<dbReference type="eggNOG" id="KOG0504">
    <property type="taxonomic scope" value="Eukaryota"/>
</dbReference>
<dbReference type="SUPFAM" id="SSF48403">
    <property type="entry name" value="Ankyrin repeat"/>
    <property type="match status" value="3"/>
</dbReference>
<feature type="domain" description="Protein kinase" evidence="13">
    <location>
        <begin position="1603"/>
        <end position="1891"/>
    </location>
</feature>
<dbReference type="Gene3D" id="3.30.200.20">
    <property type="entry name" value="Phosphorylase Kinase, domain 1"/>
    <property type="match status" value="2"/>
</dbReference>
<dbReference type="eggNOG" id="KOG4177">
    <property type="taxonomic scope" value="Eukaryota"/>
</dbReference>
<feature type="binding site" evidence="10">
    <location>
        <position position="1630"/>
    </location>
    <ligand>
        <name>ATP</name>
        <dbReference type="ChEBI" id="CHEBI:30616"/>
    </ligand>
</feature>
<keyword evidence="3" id="KW-0677">Repeat</keyword>
<dbReference type="GO" id="GO:0004674">
    <property type="term" value="F:protein serine/threonine kinase activity"/>
    <property type="evidence" value="ECO:0007669"/>
    <property type="project" value="UniProtKB-KW"/>
</dbReference>
<comment type="caution">
    <text evidence="14">The sequence shown here is derived from an EMBL/GenBank/DDBJ whole genome shotgun (WGS) entry which is preliminary data.</text>
</comment>
<sequence length="2071" mass="228388">MVHTSTVNPDSYASAPEKGSESLLARKIIDGLLPFPKLPEEMKEILDTALEGNAAIVPRLTSQAVANDNDEALRLGATGGHLELVQYVAEECGVDVNTARNDGDTALMMAASNGMMRVIRYLIYQCHEDVNATNYNGDTALMRAASNGKIEVVRSFIEECGVAVNTTNKDGETALMKAATYGRFEIVKYLAVKCGLKTSVTSKDGVTASKVSFSHGKDKVVQYFTGEERGAFVNTRDHNGETAVMKAAAHGAIEIVRYLAEECGAVLDTMNADGATALMKAAENGAVEVVQYLSKHHVVNALYLLSRGRALVLAAANGRIDVVRHLVEKCGEDLNFANFNEFTALMKAAENGEMEIVQYIAGYCRALRSRGRALVLAAENGEIEIVRYLVENCGANVNVASFNGFTPLMKAAEKGKFEVVQYLTRRCGVDKYSLRSRGVALVLTAENGNLEITRYLAEKCGVDMSFAIKYGAQAIIAAARKGKLAVVQYLTENCGVSINSLCWQDKALMLAIENGKIEIVQYLFKQCGADVNSSFDGFTALMKAAEKGKIEIVQYLVERCGVDINARSLRGTALLLAAENGEIEAVRFLAEQGADVMVDGYMAVMVAANKGHVTVVQYLSQLCGVDIDSIRSKPRASWLTGKIMAAWNFNGKCATSVDAIGPTSLIEAAGKGRVEIVQYLVEQCGVDINAVCLRALAVAAERGMVDVVQYIVDRCSATCKVDGSAAFLRAAGKGKIKVVKYLAEHSGVVLDSIHSKERSLALATAHGEIEVFQYLVEKCSVDVNVPSLNGCTVLMIAAEKGRIEIVQYLVERCRVNINGRSSRGTALLLAAENGEIETVRYLAEKSCLGVKADGPTAFLKAAGKGKVEVVQYLADHCDLTINRRVLVGALLRASEKGNLEVVRCLAEKYDADASNIGAVALMKAAENGRISIVQYLAEQRSADVNARCKLGVTVLMMAAQNGEIKVVQYLAEQCGANVDSRCRLGVTALMKAAEKGIIAIVQYLVQQHGANVNARSKLGYTALLLASTSGKIDVVRYLAEKCCADVNIATNDGYTALIKATENNDAATVQYLLQRYGTDVHTKTRTGDTAVRVAAARGFHNIQRILIPFIQPVLQSYTSISPDTTVYLISPSEIELTIFSKDGSIGGDFYAKWLDADVTVKLFIEDASYSTFESEARLWQQLRHPNVIKMYGACVAGPNLQLFVCEYTRQSSLNELTNPTQITKLTMWKWLHEAALGLEYLHERGIIHGNLRCSNILVGSDGVAKLSNFSLSGSTIGTLPHAIGETRWQAPEILKGESSSHESDVYSLGMCILESETGERPWGKEDEIFVKRRKMRWMPEATVKGGGEPHCPQGVARDLVWRMCCQDPRKRPSLSYIRYKLEMLSMKASTHNEQEPICAFSAYDDDMMKGLWLKVVSNVEKRDNTHHKIYDKLKIIRGLLQKSMHHPTLFRRFHTLLIDYYRMVKISPEQTRMMRLSSTSVTNNSLYALQWRVNSLVASLGEAEEAQMTREVQWQEQRCEQTDNFVSGISDTLLLLKNLKSSEERSLFLRNLMRELEDAQGKYTAEQREVMMEACNVIASKLRSEGGSNLIPNWFIPWYELIVSEWDKLGEGGFGSVYKAKWLESEVVVKRVSLDDSNINSGSSPLEYSLSASLDYLTPEKSFNVSKRIEALKIFRHEVDIWFGLSHPHVIQLFGACHVGRPFFVCELATNGTLVSYLRENCDQLWPTLYEAALGVQYLHARGVVHGDLKGNNIVIGSDKKAKVTDFGLSAVENSGAQPVVSAAWNWVAPECLSEVKPRPTYASDVYSLGMCIVEALRVVEAAKFGKSTACCLPWTNPNRDAIKYHARRGELPSRPIICDDNHWDLIKRMCALNPGERIHISTVVDELATLANTNLNTQKKNSKEIFPNKDTDTRPVAGVISEARELLIRLHRNIDRRNDVLDLYMALWNRMEEVKKEVDRSSASKCVIEFCRLIADANLATLKLQDRNRSLVTYAEKTMRCYTLSRRLDKLCEAFSIVRHVVNKMNSSKIFNSSSDPLQVSTQTPDGETESGWTADVGHEPICTTISHNL</sequence>
<evidence type="ECO:0000256" key="11">
    <source>
        <dbReference type="SAM" id="Coils"/>
    </source>
</evidence>
<keyword evidence="5" id="KW-0833">Ubl conjugation pathway</keyword>
<keyword evidence="14" id="KW-0808">Transferase</keyword>
<dbReference type="Pfam" id="PF12796">
    <property type="entry name" value="Ank_2"/>
    <property type="match status" value="8"/>
</dbReference>
<organism evidence="14 15">
    <name type="scientific">Phytophthora nicotianae P1569</name>
    <dbReference type="NCBI Taxonomy" id="1317065"/>
    <lineage>
        <taxon>Eukaryota</taxon>
        <taxon>Sar</taxon>
        <taxon>Stramenopiles</taxon>
        <taxon>Oomycota</taxon>
        <taxon>Peronosporomycetes</taxon>
        <taxon>Peronosporales</taxon>
        <taxon>Peronosporaceae</taxon>
        <taxon>Phytophthora</taxon>
    </lineage>
</organism>
<dbReference type="eggNOG" id="KOG0192">
    <property type="taxonomic scope" value="Eukaryota"/>
</dbReference>
<evidence type="ECO:0000256" key="8">
    <source>
        <dbReference type="ARBA" id="ARBA00072197"/>
    </source>
</evidence>
<evidence type="ECO:0000256" key="5">
    <source>
        <dbReference type="ARBA" id="ARBA00022786"/>
    </source>
</evidence>
<evidence type="ECO:0000256" key="3">
    <source>
        <dbReference type="ARBA" id="ARBA00022737"/>
    </source>
</evidence>
<name>V9DZH3_PHYNI</name>
<accession>V9DZH3</accession>
<dbReference type="InterPro" id="IPR017441">
    <property type="entry name" value="Protein_kinase_ATP_BS"/>
</dbReference>
<dbReference type="SMART" id="SM00220">
    <property type="entry name" value="S_TKc"/>
    <property type="match status" value="2"/>
</dbReference>
<dbReference type="Pfam" id="PF07714">
    <property type="entry name" value="PK_Tyr_Ser-Thr"/>
    <property type="match status" value="1"/>
</dbReference>
<feature type="repeat" description="ANK" evidence="9">
    <location>
        <begin position="403"/>
        <end position="423"/>
    </location>
</feature>
<keyword evidence="11" id="KW-0175">Coiled coil</keyword>
<evidence type="ECO:0000313" key="14">
    <source>
        <dbReference type="EMBL" id="ETI31402.1"/>
    </source>
</evidence>
<evidence type="ECO:0000313" key="15">
    <source>
        <dbReference type="Proteomes" id="UP000018721"/>
    </source>
</evidence>
<keyword evidence="15" id="KW-1185">Reference proteome</keyword>
<feature type="repeat" description="ANK" evidence="9">
    <location>
        <begin position="536"/>
        <end position="559"/>
    </location>
</feature>
<dbReference type="PROSITE" id="PS50297">
    <property type="entry name" value="ANK_REP_REGION"/>
    <property type="match status" value="5"/>
</dbReference>
<feature type="compositionally biased region" description="Polar residues" evidence="12">
    <location>
        <begin position="2035"/>
        <end position="2047"/>
    </location>
</feature>
<dbReference type="PROSITE" id="PS00107">
    <property type="entry name" value="PROTEIN_KINASE_ATP"/>
    <property type="match status" value="1"/>
</dbReference>
<gene>
    <name evidence="14" type="ORF">F443_21629</name>
</gene>
<evidence type="ECO:0000256" key="10">
    <source>
        <dbReference type="PROSITE-ProRule" id="PRU10141"/>
    </source>
</evidence>
<dbReference type="InterPro" id="IPR001245">
    <property type="entry name" value="Ser-Thr/Tyr_kinase_cat_dom"/>
</dbReference>
<reference evidence="14 15" key="1">
    <citation type="submission" date="2013-11" db="EMBL/GenBank/DDBJ databases">
        <title>The Genome Sequence of Phytophthora parasitica P1569.</title>
        <authorList>
            <consortium name="The Broad Institute Genomics Platform"/>
            <person name="Russ C."/>
            <person name="Tyler B."/>
            <person name="Panabieres F."/>
            <person name="Shan W."/>
            <person name="Tripathy S."/>
            <person name="Grunwald N."/>
            <person name="Machado M."/>
            <person name="Johnson C.S."/>
            <person name="Arredondo F."/>
            <person name="Hong C."/>
            <person name="Coffey M."/>
            <person name="Young S.K."/>
            <person name="Zeng Q."/>
            <person name="Gargeya S."/>
            <person name="Fitzgerald M."/>
            <person name="Abouelleil A."/>
            <person name="Alvarado L."/>
            <person name="Chapman S.B."/>
            <person name="Gainer-Dewar J."/>
            <person name="Goldberg J."/>
            <person name="Griggs A."/>
            <person name="Gujja S."/>
            <person name="Hansen M."/>
            <person name="Howarth C."/>
            <person name="Imamovic A."/>
            <person name="Ireland A."/>
            <person name="Larimer J."/>
            <person name="McCowan C."/>
            <person name="Murphy C."/>
            <person name="Pearson M."/>
            <person name="Poon T.W."/>
            <person name="Priest M."/>
            <person name="Roberts A."/>
            <person name="Saif S."/>
            <person name="Shea T."/>
            <person name="Sykes S."/>
            <person name="Wortman J."/>
            <person name="Nusbaum C."/>
            <person name="Birren B."/>
        </authorList>
    </citation>
    <scope>NUCLEOTIDE SEQUENCE [LARGE SCALE GENOMIC DNA]</scope>
    <source>
        <strain evidence="14 15">P1569</strain>
    </source>
</reference>
<feature type="repeat" description="ANK" evidence="9">
    <location>
        <begin position="136"/>
        <end position="169"/>
    </location>
</feature>
<evidence type="ECO:0000259" key="13">
    <source>
        <dbReference type="PROSITE" id="PS50011"/>
    </source>
</evidence>
<dbReference type="InterPro" id="IPR036770">
    <property type="entry name" value="Ankyrin_rpt-contain_sf"/>
</dbReference>
<comment type="pathway">
    <text evidence="1">Protein modification; protein ubiquitination.</text>
</comment>
<dbReference type="PANTHER" id="PTHR24173">
    <property type="entry name" value="ANKYRIN REPEAT CONTAINING"/>
    <property type="match status" value="1"/>
</dbReference>
<dbReference type="PROSITE" id="PS00108">
    <property type="entry name" value="PROTEIN_KINASE_ST"/>
    <property type="match status" value="1"/>
</dbReference>
<dbReference type="PANTHER" id="PTHR24173:SF78">
    <property type="entry name" value="PROTEIN FEM-1 HOMOLOG B"/>
    <property type="match status" value="1"/>
</dbReference>
<feature type="repeat" description="ANK" evidence="9">
    <location>
        <begin position="102"/>
        <end position="123"/>
    </location>
</feature>
<dbReference type="Pfam" id="PF00069">
    <property type="entry name" value="Pkinase"/>
    <property type="match status" value="1"/>
</dbReference>
<evidence type="ECO:0000256" key="7">
    <source>
        <dbReference type="ARBA" id="ARBA00023043"/>
    </source>
</evidence>
<dbReference type="PROSITE" id="PS50011">
    <property type="entry name" value="PROTEIN_KINASE_DOM"/>
    <property type="match status" value="2"/>
</dbReference>
<feature type="repeat" description="ANK" evidence="9">
    <location>
        <begin position="789"/>
        <end position="812"/>
    </location>
</feature>
<dbReference type="Gene3D" id="1.25.40.20">
    <property type="entry name" value="Ankyrin repeat-containing domain"/>
    <property type="match status" value="10"/>
</dbReference>
<evidence type="ECO:0000256" key="6">
    <source>
        <dbReference type="ARBA" id="ARBA00022840"/>
    </source>
</evidence>
<keyword evidence="6 10" id="KW-0067">ATP-binding</keyword>
<dbReference type="SUPFAM" id="SSF56112">
    <property type="entry name" value="Protein kinase-like (PK-like)"/>
    <property type="match status" value="2"/>
</dbReference>
<evidence type="ECO:0000256" key="1">
    <source>
        <dbReference type="ARBA" id="ARBA00004906"/>
    </source>
</evidence>
<proteinExistence type="predicted"/>
<dbReference type="Gene3D" id="1.10.510.10">
    <property type="entry name" value="Transferase(Phosphotransferase) domain 1"/>
    <property type="match status" value="2"/>
</dbReference>
<dbReference type="Proteomes" id="UP000018721">
    <property type="component" value="Unassembled WGS sequence"/>
</dbReference>
<dbReference type="InterPro" id="IPR002110">
    <property type="entry name" value="Ankyrin_rpt"/>
</dbReference>
<dbReference type="InterPro" id="IPR008271">
    <property type="entry name" value="Ser/Thr_kinase_AS"/>
</dbReference>
<evidence type="ECO:0000256" key="12">
    <source>
        <dbReference type="SAM" id="MobiDB-lite"/>
    </source>
</evidence>
<evidence type="ECO:0000256" key="4">
    <source>
        <dbReference type="ARBA" id="ARBA00022741"/>
    </source>
</evidence>
<dbReference type="PROSITE" id="PS50088">
    <property type="entry name" value="ANK_REPEAT"/>
    <property type="match status" value="7"/>
</dbReference>
<dbReference type="InterPro" id="IPR011009">
    <property type="entry name" value="Kinase-like_dom_sf"/>
</dbReference>
<feature type="coiled-coil region" evidence="11">
    <location>
        <begin position="1539"/>
        <end position="1569"/>
    </location>
</feature>
<evidence type="ECO:0000256" key="2">
    <source>
        <dbReference type="ARBA" id="ARBA00022527"/>
    </source>
</evidence>
<keyword evidence="4 10" id="KW-0547">Nucleotide-binding</keyword>
<dbReference type="InterPro" id="IPR000719">
    <property type="entry name" value="Prot_kinase_dom"/>
</dbReference>
<dbReference type="OrthoDB" id="111909at2759"/>